<evidence type="ECO:0000313" key="10">
    <source>
        <dbReference type="Proteomes" id="UP001279642"/>
    </source>
</evidence>
<evidence type="ECO:0000259" key="8">
    <source>
        <dbReference type="Pfam" id="PF02687"/>
    </source>
</evidence>
<feature type="domain" description="ABC3 transporter permease C-terminal" evidence="8">
    <location>
        <begin position="277"/>
        <end position="395"/>
    </location>
</feature>
<keyword evidence="6 7" id="KW-0472">Membrane</keyword>
<dbReference type="InterPro" id="IPR051447">
    <property type="entry name" value="Lipoprotein-release_system"/>
</dbReference>
<evidence type="ECO:0000313" key="9">
    <source>
        <dbReference type="EMBL" id="MDY0883780.1"/>
    </source>
</evidence>
<protein>
    <submittedName>
        <fullName evidence="9">FtsX-like permease family protein</fullName>
    </submittedName>
</protein>
<feature type="transmembrane region" description="Helical" evidence="7">
    <location>
        <begin position="21"/>
        <end position="42"/>
    </location>
</feature>
<evidence type="ECO:0000256" key="4">
    <source>
        <dbReference type="ARBA" id="ARBA00022692"/>
    </source>
</evidence>
<feature type="transmembrane region" description="Helical" evidence="7">
    <location>
        <begin position="274"/>
        <end position="298"/>
    </location>
</feature>
<evidence type="ECO:0000256" key="6">
    <source>
        <dbReference type="ARBA" id="ARBA00023136"/>
    </source>
</evidence>
<keyword evidence="10" id="KW-1185">Reference proteome</keyword>
<evidence type="ECO:0000256" key="7">
    <source>
        <dbReference type="SAM" id="Phobius"/>
    </source>
</evidence>
<feature type="transmembrane region" description="Helical" evidence="7">
    <location>
        <begin position="367"/>
        <end position="393"/>
    </location>
</feature>
<dbReference type="PANTHER" id="PTHR30489">
    <property type="entry name" value="LIPOPROTEIN-RELEASING SYSTEM TRANSMEMBRANE PROTEIN LOLE"/>
    <property type="match status" value="1"/>
</dbReference>
<reference evidence="9 10" key="1">
    <citation type="journal article" date="2016" name="Antonie Van Leeuwenhoek">
        <title>Dongia soli sp. nov., isolated from soil from Dokdo, Korea.</title>
        <authorList>
            <person name="Kim D.U."/>
            <person name="Lee H."/>
            <person name="Kim H."/>
            <person name="Kim S.G."/>
            <person name="Ka J.O."/>
        </authorList>
    </citation>
    <scope>NUCLEOTIDE SEQUENCE [LARGE SCALE GENOMIC DNA]</scope>
    <source>
        <strain evidence="9 10">D78</strain>
    </source>
</reference>
<comment type="subcellular location">
    <subcellularLocation>
        <location evidence="1">Cell membrane</location>
        <topology evidence="1">Multi-pass membrane protein</topology>
    </subcellularLocation>
</comment>
<dbReference type="EMBL" id="JAXCLW010000003">
    <property type="protein sequence ID" value="MDY0883780.1"/>
    <property type="molecule type" value="Genomic_DNA"/>
</dbReference>
<organism evidence="9 10">
    <name type="scientific">Dongia soli</name>
    <dbReference type="NCBI Taxonomy" id="600628"/>
    <lineage>
        <taxon>Bacteria</taxon>
        <taxon>Pseudomonadati</taxon>
        <taxon>Pseudomonadota</taxon>
        <taxon>Alphaproteobacteria</taxon>
        <taxon>Rhodospirillales</taxon>
        <taxon>Dongiaceae</taxon>
        <taxon>Dongia</taxon>
    </lineage>
</organism>
<comment type="caution">
    <text evidence="9">The sequence shown here is derived from an EMBL/GenBank/DDBJ whole genome shotgun (WGS) entry which is preliminary data.</text>
</comment>
<gene>
    <name evidence="9" type="ORF">SMD27_13080</name>
</gene>
<name>A0ABU5EBM9_9PROT</name>
<proteinExistence type="inferred from homology"/>
<keyword evidence="4 7" id="KW-0812">Transmembrane</keyword>
<keyword evidence="5 7" id="KW-1133">Transmembrane helix</keyword>
<dbReference type="InterPro" id="IPR003838">
    <property type="entry name" value="ABC3_permease_C"/>
</dbReference>
<sequence>MRRYLYILRLAARSLIFDLRLTLCHVFGLIAVLVPLMLVVGLKYGAIQGLTDKLNQDPRNLEILIMGNHDLKPDWFASLRQAPETAFVVPATRSLSTTVNLVADRAGGALLRGVQLYPTGEGDPLLAGLPVPKKDGEVALTASAAKALGVAVGDGIKALVPRRINNAEEIVNRPLRVIAIAPETILSQDVAFVTLRFLVRTEDFRDGKAADLQSEQISADELAARHYASARLFARTLDDVAPLAAIAGQDDVAVQTKSHEIATVKLLDRALTSIAAVIVGLGAAGAAFSVAASQWANVERQRKDISMLRLLGLQRSEVLLLPVAESLMVAMTGYGISALLIIGVSIMVNKLFSLTGMSDSPVCRLEIVHFVWFWAVTVAVAGLAALVGGAHVVKIDPSESLRAV</sequence>
<dbReference type="PANTHER" id="PTHR30489:SF0">
    <property type="entry name" value="LIPOPROTEIN-RELEASING SYSTEM TRANSMEMBRANE PROTEIN LOLE"/>
    <property type="match status" value="1"/>
</dbReference>
<accession>A0ABU5EBM9</accession>
<keyword evidence="3" id="KW-1003">Cell membrane</keyword>
<feature type="transmembrane region" description="Helical" evidence="7">
    <location>
        <begin position="319"/>
        <end position="347"/>
    </location>
</feature>
<comment type="similarity">
    <text evidence="2">Belongs to the ABC-4 integral membrane protein family. LolC/E subfamily.</text>
</comment>
<dbReference type="Proteomes" id="UP001279642">
    <property type="component" value="Unassembled WGS sequence"/>
</dbReference>
<dbReference type="RefSeq" id="WP_320508847.1">
    <property type="nucleotide sequence ID" value="NZ_JAXCLW010000003.1"/>
</dbReference>
<evidence type="ECO:0000256" key="2">
    <source>
        <dbReference type="ARBA" id="ARBA00005236"/>
    </source>
</evidence>
<evidence type="ECO:0000256" key="3">
    <source>
        <dbReference type="ARBA" id="ARBA00022475"/>
    </source>
</evidence>
<evidence type="ECO:0000256" key="1">
    <source>
        <dbReference type="ARBA" id="ARBA00004651"/>
    </source>
</evidence>
<dbReference type="Pfam" id="PF02687">
    <property type="entry name" value="FtsX"/>
    <property type="match status" value="1"/>
</dbReference>
<evidence type="ECO:0000256" key="5">
    <source>
        <dbReference type="ARBA" id="ARBA00022989"/>
    </source>
</evidence>